<dbReference type="OrthoDB" id="9553543at2"/>
<dbReference type="EMBL" id="SODV01000001">
    <property type="protein sequence ID" value="TDX00070.1"/>
    <property type="molecule type" value="Genomic_DNA"/>
</dbReference>
<protein>
    <submittedName>
        <fullName evidence="1">Uncharacterized protein</fullName>
    </submittedName>
</protein>
<gene>
    <name evidence="1" type="ORF">EDB95_1086</name>
</gene>
<reference evidence="1 2" key="1">
    <citation type="submission" date="2019-03" db="EMBL/GenBank/DDBJ databases">
        <title>Genomic Encyclopedia of Type Strains, Phase IV (KMG-IV): sequencing the most valuable type-strain genomes for metagenomic binning, comparative biology and taxonomic classification.</title>
        <authorList>
            <person name="Goeker M."/>
        </authorList>
    </citation>
    <scope>NUCLEOTIDE SEQUENCE [LARGE SCALE GENOMIC DNA]</scope>
    <source>
        <strain evidence="1 2">DSM 100059</strain>
    </source>
</reference>
<evidence type="ECO:0000313" key="1">
    <source>
        <dbReference type="EMBL" id="TDX00070.1"/>
    </source>
</evidence>
<dbReference type="Proteomes" id="UP000294498">
    <property type="component" value="Unassembled WGS sequence"/>
</dbReference>
<comment type="caution">
    <text evidence="1">The sequence shown here is derived from an EMBL/GenBank/DDBJ whole genome shotgun (WGS) entry which is preliminary data.</text>
</comment>
<proteinExistence type="predicted"/>
<name>A0A4R8DPM2_9BACT</name>
<dbReference type="RefSeq" id="WP_133991316.1">
    <property type="nucleotide sequence ID" value="NZ_SODV01000001.1"/>
</dbReference>
<evidence type="ECO:0000313" key="2">
    <source>
        <dbReference type="Proteomes" id="UP000294498"/>
    </source>
</evidence>
<dbReference type="AlphaFoldDB" id="A0A4R8DPM2"/>
<organism evidence="1 2">
    <name type="scientific">Dinghuibacter silviterrae</name>
    <dbReference type="NCBI Taxonomy" id="1539049"/>
    <lineage>
        <taxon>Bacteria</taxon>
        <taxon>Pseudomonadati</taxon>
        <taxon>Bacteroidota</taxon>
        <taxon>Chitinophagia</taxon>
        <taxon>Chitinophagales</taxon>
        <taxon>Chitinophagaceae</taxon>
        <taxon>Dinghuibacter</taxon>
    </lineage>
</organism>
<dbReference type="SUPFAM" id="SSF53756">
    <property type="entry name" value="UDP-Glycosyltransferase/glycogen phosphorylase"/>
    <property type="match status" value="1"/>
</dbReference>
<accession>A0A4R8DPM2</accession>
<keyword evidence="2" id="KW-1185">Reference proteome</keyword>
<sequence length="315" mass="36737">MRLDVRYISDKLLNKLYIRVFAGKKVNINMYDMSGQRQRARRILFYFDDSRFMHLGDHLFFEPVCRLFRNNGYSIAVRPTRAMVPYFEALGYAIDANGDMNTYDLIVSKPDFLLSLRQYLHKLFLVETACADIQQPLINDLLGKLQALFHLPAPVDARPAWPADQDNHFSAVLEDGGKYVLYNNYLNSGAFRVGSEKFVRLEQFMLEFVAAHPNVKVIHSGSAADRERDFRTYPFVDIDLRGKTSPFELFALVARPEVKHYVGFDNYLMHLFMMADKKAYVMSRGRWSPKERFFLENFIDPPFLHPDILSVKQYI</sequence>